<dbReference type="PANTHER" id="PTHR45620:SF1">
    <property type="entry name" value="G-PROTEIN COUPLED RECEPTORS FAMILY 2 PROFILE 2 DOMAIN-CONTAINING PROTEIN"/>
    <property type="match status" value="1"/>
</dbReference>
<organism evidence="14 15">
    <name type="scientific">Candidula unifasciata</name>
    <dbReference type="NCBI Taxonomy" id="100452"/>
    <lineage>
        <taxon>Eukaryota</taxon>
        <taxon>Metazoa</taxon>
        <taxon>Spiralia</taxon>
        <taxon>Lophotrochozoa</taxon>
        <taxon>Mollusca</taxon>
        <taxon>Gastropoda</taxon>
        <taxon>Heterobranchia</taxon>
        <taxon>Euthyneura</taxon>
        <taxon>Panpulmonata</taxon>
        <taxon>Eupulmonata</taxon>
        <taxon>Stylommatophora</taxon>
        <taxon>Helicina</taxon>
        <taxon>Helicoidea</taxon>
        <taxon>Geomitridae</taxon>
        <taxon>Candidula</taxon>
    </lineage>
</organism>
<evidence type="ECO:0000256" key="10">
    <source>
        <dbReference type="ARBA" id="ARBA00023224"/>
    </source>
</evidence>
<dbReference type="PRINTS" id="PR00249">
    <property type="entry name" value="GPCRSECRETIN"/>
</dbReference>
<dbReference type="SMART" id="SM00008">
    <property type="entry name" value="HormR"/>
    <property type="match status" value="1"/>
</dbReference>
<feature type="domain" description="G-protein coupled receptors family 2 profile 2" evidence="13">
    <location>
        <begin position="82"/>
        <end position="288"/>
    </location>
</feature>
<keyword evidence="3" id="KW-1003">Cell membrane</keyword>
<dbReference type="PROSITE" id="PS50261">
    <property type="entry name" value="G_PROTEIN_RECEP_F2_4"/>
    <property type="match status" value="1"/>
</dbReference>
<evidence type="ECO:0000256" key="7">
    <source>
        <dbReference type="ARBA" id="ARBA00023136"/>
    </source>
</evidence>
<comment type="caution">
    <text evidence="14">The sequence shown here is derived from an EMBL/GenBank/DDBJ whole genome shotgun (WGS) entry which is preliminary data.</text>
</comment>
<keyword evidence="9" id="KW-0325">Glycoprotein</keyword>
<feature type="domain" description="G-protein coupled receptors family 2 profile 1" evidence="12">
    <location>
        <begin position="1"/>
        <end position="69"/>
    </location>
</feature>
<evidence type="ECO:0000259" key="13">
    <source>
        <dbReference type="PROSITE" id="PS50261"/>
    </source>
</evidence>
<accession>A0A8S3ZC82</accession>
<feature type="transmembrane region" description="Helical" evidence="11">
    <location>
        <begin position="83"/>
        <end position="107"/>
    </location>
</feature>
<feature type="transmembrane region" description="Helical" evidence="11">
    <location>
        <begin position="170"/>
        <end position="193"/>
    </location>
</feature>
<evidence type="ECO:0000256" key="11">
    <source>
        <dbReference type="SAM" id="Phobius"/>
    </source>
</evidence>
<evidence type="ECO:0000256" key="4">
    <source>
        <dbReference type="ARBA" id="ARBA00022692"/>
    </source>
</evidence>
<dbReference type="SUPFAM" id="SSF111418">
    <property type="entry name" value="Hormone receptor domain"/>
    <property type="match status" value="1"/>
</dbReference>
<keyword evidence="10" id="KW-0807">Transducer</keyword>
<dbReference type="PROSITE" id="PS50227">
    <property type="entry name" value="G_PROTEIN_RECEP_F2_3"/>
    <property type="match status" value="1"/>
</dbReference>
<keyword evidence="8" id="KW-0675">Receptor</keyword>
<reference evidence="14" key="1">
    <citation type="submission" date="2021-04" db="EMBL/GenBank/DDBJ databases">
        <authorList>
            <consortium name="Molecular Ecology Group"/>
        </authorList>
    </citation>
    <scope>NUCLEOTIDE SEQUENCE</scope>
</reference>
<dbReference type="PROSITE" id="PS00649">
    <property type="entry name" value="G_PROTEIN_RECEP_F2_1"/>
    <property type="match status" value="1"/>
</dbReference>
<dbReference type="Gene3D" id="1.20.1070.10">
    <property type="entry name" value="Rhodopsin 7-helix transmembrane proteins"/>
    <property type="match status" value="1"/>
</dbReference>
<dbReference type="AlphaFoldDB" id="A0A8S3ZC82"/>
<evidence type="ECO:0000256" key="1">
    <source>
        <dbReference type="ARBA" id="ARBA00004651"/>
    </source>
</evidence>
<evidence type="ECO:0000256" key="2">
    <source>
        <dbReference type="ARBA" id="ARBA00005314"/>
    </source>
</evidence>
<evidence type="ECO:0000256" key="6">
    <source>
        <dbReference type="ARBA" id="ARBA00023040"/>
    </source>
</evidence>
<dbReference type="InterPro" id="IPR001879">
    <property type="entry name" value="GPCR_2_extracellular_dom"/>
</dbReference>
<feature type="transmembrane region" description="Helical" evidence="11">
    <location>
        <begin position="205"/>
        <end position="226"/>
    </location>
</feature>
<evidence type="ECO:0000259" key="12">
    <source>
        <dbReference type="PROSITE" id="PS50227"/>
    </source>
</evidence>
<dbReference type="InterPro" id="IPR000832">
    <property type="entry name" value="GPCR_2_secretin-like"/>
</dbReference>
<dbReference type="GO" id="GO:0007166">
    <property type="term" value="P:cell surface receptor signaling pathway"/>
    <property type="evidence" value="ECO:0007669"/>
    <property type="project" value="InterPro"/>
</dbReference>
<gene>
    <name evidence="14" type="ORF">CUNI_LOCUS12521</name>
</gene>
<name>A0A8S3ZC82_9EUPU</name>
<dbReference type="EMBL" id="CAJHNH020002513">
    <property type="protein sequence ID" value="CAG5126963.1"/>
    <property type="molecule type" value="Genomic_DNA"/>
</dbReference>
<dbReference type="Pfam" id="PF00002">
    <property type="entry name" value="7tm_2"/>
    <property type="match status" value="1"/>
</dbReference>
<keyword evidence="5 11" id="KW-1133">Transmembrane helix</keyword>
<comment type="similarity">
    <text evidence="2">Belongs to the G-protein coupled receptor 2 family.</text>
</comment>
<dbReference type="PANTHER" id="PTHR45620">
    <property type="entry name" value="PDF RECEPTOR-LIKE PROTEIN-RELATED"/>
    <property type="match status" value="1"/>
</dbReference>
<protein>
    <submittedName>
        <fullName evidence="14">Uncharacterized protein</fullName>
    </submittedName>
</protein>
<dbReference type="InterPro" id="IPR017983">
    <property type="entry name" value="GPCR_2_secretin-like_CS"/>
</dbReference>
<comment type="subcellular location">
    <subcellularLocation>
        <location evidence="1">Cell membrane</location>
        <topology evidence="1">Multi-pass membrane protein</topology>
    </subcellularLocation>
</comment>
<feature type="non-terminal residue" evidence="14">
    <location>
        <position position="1"/>
    </location>
</feature>
<dbReference type="GO" id="GO:0005886">
    <property type="term" value="C:plasma membrane"/>
    <property type="evidence" value="ECO:0007669"/>
    <property type="project" value="UniProtKB-SubCell"/>
</dbReference>
<dbReference type="Proteomes" id="UP000678393">
    <property type="component" value="Unassembled WGS sequence"/>
</dbReference>
<feature type="transmembrane region" description="Helical" evidence="11">
    <location>
        <begin position="116"/>
        <end position="134"/>
    </location>
</feature>
<dbReference type="InterPro" id="IPR036445">
    <property type="entry name" value="GPCR_2_extracell_dom_sf"/>
</dbReference>
<feature type="non-terminal residue" evidence="14">
    <location>
        <position position="288"/>
    </location>
</feature>
<keyword evidence="4 11" id="KW-0812">Transmembrane</keyword>
<dbReference type="GO" id="GO:0008528">
    <property type="term" value="F:G protein-coupled peptide receptor activity"/>
    <property type="evidence" value="ECO:0007669"/>
    <property type="project" value="TreeGrafter"/>
</dbReference>
<evidence type="ECO:0000313" key="15">
    <source>
        <dbReference type="Proteomes" id="UP000678393"/>
    </source>
</evidence>
<evidence type="ECO:0000256" key="3">
    <source>
        <dbReference type="ARBA" id="ARBA00022475"/>
    </source>
</evidence>
<dbReference type="Pfam" id="PF02793">
    <property type="entry name" value="HRM"/>
    <property type="match status" value="1"/>
</dbReference>
<evidence type="ECO:0000313" key="14">
    <source>
        <dbReference type="EMBL" id="CAG5126963.1"/>
    </source>
</evidence>
<keyword evidence="6" id="KW-0297">G-protein coupled receptor</keyword>
<dbReference type="InterPro" id="IPR017981">
    <property type="entry name" value="GPCR_2-like_7TM"/>
</dbReference>
<dbReference type="Gene3D" id="4.10.1240.10">
    <property type="entry name" value="GPCR, family 2, extracellular hormone receptor domain"/>
    <property type="match status" value="1"/>
</dbReference>
<dbReference type="GO" id="GO:0017046">
    <property type="term" value="F:peptide hormone binding"/>
    <property type="evidence" value="ECO:0007669"/>
    <property type="project" value="TreeGrafter"/>
</dbReference>
<proteinExistence type="inferred from homology"/>
<evidence type="ECO:0000256" key="9">
    <source>
        <dbReference type="ARBA" id="ARBA00023180"/>
    </source>
</evidence>
<evidence type="ECO:0000256" key="5">
    <source>
        <dbReference type="ARBA" id="ARBA00022989"/>
    </source>
</evidence>
<evidence type="ECO:0000256" key="8">
    <source>
        <dbReference type="ARBA" id="ARBA00023170"/>
    </source>
</evidence>
<sequence length="288" mass="33511">DWCGVVWDNILCWNKTRAGNVARQLCPAYIPGFVTSEFAERQCTENGTWWFSRDHNYSWTNYSQCVIPPLDISSHAKQANNLILLYTVGYSVSLASLVVAVIIMLYWRHLRSKSTILHINLFIAFILRASVSFMKDRLFVGGLGLPRDVRVGQTGLDFIQEGIHWECRTLFVLLMFAISASQTWVLMEGLYLYLMVHKTMIAEKLGVMPYIYLGWALPWTFLIPWIVIKARFENTFCWNLQENPAFFWILKGPWTAFVVINFVFFLDITRVLTTRELNNQRHAGRSQY</sequence>
<keyword evidence="7 11" id="KW-0472">Membrane</keyword>
<dbReference type="InterPro" id="IPR050332">
    <property type="entry name" value="GPCR_2"/>
</dbReference>
<keyword evidence="15" id="KW-1185">Reference proteome</keyword>
<dbReference type="OrthoDB" id="16753at2759"/>
<dbReference type="GO" id="GO:0007188">
    <property type="term" value="P:adenylate cyclase-modulating G protein-coupled receptor signaling pathway"/>
    <property type="evidence" value="ECO:0007669"/>
    <property type="project" value="TreeGrafter"/>
</dbReference>
<feature type="transmembrane region" description="Helical" evidence="11">
    <location>
        <begin position="246"/>
        <end position="266"/>
    </location>
</feature>